<name>D8QGS5_SCHCM</name>
<dbReference type="AlphaFoldDB" id="D8QGS5"/>
<evidence type="ECO:0000256" key="1">
    <source>
        <dbReference type="SAM" id="MobiDB-lite"/>
    </source>
</evidence>
<accession>D8QGS5</accession>
<dbReference type="Gene3D" id="3.80.10.10">
    <property type="entry name" value="Ribonuclease Inhibitor"/>
    <property type="match status" value="1"/>
</dbReference>
<dbReference type="InterPro" id="IPR032675">
    <property type="entry name" value="LRR_dom_sf"/>
</dbReference>
<organism evidence="4">
    <name type="scientific">Schizophyllum commune (strain H4-8 / FGSC 9210)</name>
    <name type="common">Split gill fungus</name>
    <dbReference type="NCBI Taxonomy" id="578458"/>
    <lineage>
        <taxon>Eukaryota</taxon>
        <taxon>Fungi</taxon>
        <taxon>Dikarya</taxon>
        <taxon>Basidiomycota</taxon>
        <taxon>Agaricomycotina</taxon>
        <taxon>Agaricomycetes</taxon>
        <taxon>Agaricomycetidae</taxon>
        <taxon>Agaricales</taxon>
        <taxon>Schizophyllaceae</taxon>
        <taxon>Schizophyllum</taxon>
    </lineage>
</organism>
<proteinExistence type="predicted"/>
<dbReference type="VEuPathDB" id="FungiDB:SCHCODRAFT_02640094"/>
<sequence>MHAALLVPEVLSLVFNDESLSQATVLNMALTCSYWHEIAMEVLWRELPSLVPLFMLMPEDVWCAPRGERTPLEPIRFGLRRTVTSHDWHLVHRYARHVRSLRIQPQTYRKSIAKALRTSESDGPLFPGLRHLSFASQWDWDKCDHLAILRMLLSPSLDHLAIDIPNSYLEQLSCLAPICSALTTFSFTDQGHADARPSPADLTACVRAWPALTSISLNGSAGMSQLMPALALCDSAGGPDAVFAPCSPSGAYPRASFAALRDLTIGGQSAAYVVGLMKSWGVRPIERLSVFGLELFADAARALIADIPTHCEPTALSKLMISATSPGWRMRAEDVAPLAKCTGLTSLVLNVSDGTDIADVEYETLARSWPLLQRVEFPGSYDRAVAPRCTMAALGAFAGACTHLESIVLSFDANMDVVPSPSLSNSTVTHLNVVDSPIDESCAPRVAERLATLFPSLTWIEDDYDDGRYEESQAGWVVADAAMRARARAQRAKVWAAERSAVKAKLAAAAAASVQRTPSSSSTSPSRTTSSSTVGTSYFDALREQCIIA</sequence>
<dbReference type="OrthoDB" id="3543113at2759"/>
<dbReference type="RefSeq" id="XP_003027721.1">
    <property type="nucleotide sequence ID" value="XM_003027675.1"/>
</dbReference>
<evidence type="ECO:0000259" key="2">
    <source>
        <dbReference type="Pfam" id="PF12937"/>
    </source>
</evidence>
<dbReference type="InParanoid" id="D8QGS5"/>
<dbReference type="GeneID" id="9597220"/>
<dbReference type="KEGG" id="scm:SCHCO_02640094"/>
<dbReference type="OMA" id="RWTAHES"/>
<evidence type="ECO:0000313" key="3">
    <source>
        <dbReference type="EMBL" id="EFI92818.1"/>
    </source>
</evidence>
<evidence type="ECO:0000313" key="4">
    <source>
        <dbReference type="Proteomes" id="UP000007431"/>
    </source>
</evidence>
<dbReference type="Pfam" id="PF12937">
    <property type="entry name" value="F-box-like"/>
    <property type="match status" value="1"/>
</dbReference>
<feature type="region of interest" description="Disordered" evidence="1">
    <location>
        <begin position="514"/>
        <end position="534"/>
    </location>
</feature>
<feature type="domain" description="F-box" evidence="2">
    <location>
        <begin position="8"/>
        <end position="47"/>
    </location>
</feature>
<dbReference type="HOGENOM" id="CLU_021164_0_0_1"/>
<dbReference type="EMBL" id="GL377312">
    <property type="protein sequence ID" value="EFI92818.1"/>
    <property type="molecule type" value="Genomic_DNA"/>
</dbReference>
<gene>
    <name evidence="3" type="ORF">SCHCODRAFT_258489</name>
</gene>
<dbReference type="InterPro" id="IPR001810">
    <property type="entry name" value="F-box_dom"/>
</dbReference>
<dbReference type="Proteomes" id="UP000007431">
    <property type="component" value="Unassembled WGS sequence"/>
</dbReference>
<keyword evidence="4" id="KW-1185">Reference proteome</keyword>
<reference evidence="3 4" key="1">
    <citation type="journal article" date="2010" name="Nat. Biotechnol.">
        <title>Genome sequence of the model mushroom Schizophyllum commune.</title>
        <authorList>
            <person name="Ohm R.A."/>
            <person name="de Jong J.F."/>
            <person name="Lugones L.G."/>
            <person name="Aerts A."/>
            <person name="Kothe E."/>
            <person name="Stajich J.E."/>
            <person name="de Vries R.P."/>
            <person name="Record E."/>
            <person name="Levasseur A."/>
            <person name="Baker S.E."/>
            <person name="Bartholomew K.A."/>
            <person name="Coutinho P.M."/>
            <person name="Erdmann S."/>
            <person name="Fowler T.J."/>
            <person name="Gathman A.C."/>
            <person name="Lombard V."/>
            <person name="Henrissat B."/>
            <person name="Knabe N."/>
            <person name="Kuees U."/>
            <person name="Lilly W.W."/>
            <person name="Lindquist E."/>
            <person name="Lucas S."/>
            <person name="Magnuson J.K."/>
            <person name="Piumi F."/>
            <person name="Raudaskoski M."/>
            <person name="Salamov A."/>
            <person name="Schmutz J."/>
            <person name="Schwarze F.W.M.R."/>
            <person name="vanKuyk P.A."/>
            <person name="Horton J.S."/>
            <person name="Grigoriev I.V."/>
            <person name="Woesten H.A.B."/>
        </authorList>
    </citation>
    <scope>NUCLEOTIDE SEQUENCE [LARGE SCALE GENOMIC DNA]</scope>
    <source>
        <strain evidence="4">H4-8 / FGSC 9210</strain>
    </source>
</reference>
<protein>
    <recommendedName>
        <fullName evidence="2">F-box domain-containing protein</fullName>
    </recommendedName>
</protein>